<protein>
    <recommendedName>
        <fullName evidence="1">mRNA (guanine-N(7))-methyltransferase</fullName>
        <ecNumber evidence="1">2.1.1.56</ecNumber>
    </recommendedName>
</protein>
<keyword evidence="10" id="KW-1185">Reference proteome</keyword>
<dbReference type="EC" id="2.1.1.56" evidence="1"/>
<accession>A0ABP0VEP1</accession>
<dbReference type="Gene3D" id="3.40.50.150">
    <property type="entry name" value="Vaccinia Virus protein VP39"/>
    <property type="match status" value="1"/>
</dbReference>
<dbReference type="PANTHER" id="PTHR12189:SF2">
    <property type="entry name" value="MRNA CAP GUANINE-N7 METHYLTRANSFERASE"/>
    <property type="match status" value="1"/>
</dbReference>
<dbReference type="Gene3D" id="2.40.50.140">
    <property type="entry name" value="Nucleic acid-binding proteins"/>
    <property type="match status" value="1"/>
</dbReference>
<evidence type="ECO:0000256" key="7">
    <source>
        <dbReference type="ARBA" id="ARBA00044712"/>
    </source>
</evidence>
<evidence type="ECO:0000256" key="2">
    <source>
        <dbReference type="ARBA" id="ARBA00022603"/>
    </source>
</evidence>
<keyword evidence="6" id="KW-0506">mRNA capping</keyword>
<organism evidence="9 10">
    <name type="scientific">Sphagnum jensenii</name>
    <dbReference type="NCBI Taxonomy" id="128206"/>
    <lineage>
        <taxon>Eukaryota</taxon>
        <taxon>Viridiplantae</taxon>
        <taxon>Streptophyta</taxon>
        <taxon>Embryophyta</taxon>
        <taxon>Bryophyta</taxon>
        <taxon>Sphagnophytina</taxon>
        <taxon>Sphagnopsida</taxon>
        <taxon>Sphagnales</taxon>
        <taxon>Sphagnaceae</taxon>
        <taxon>Sphagnum</taxon>
    </lineage>
</organism>
<dbReference type="InterPro" id="IPR001339">
    <property type="entry name" value="mRNA_cap_enzyme_adenylation"/>
</dbReference>
<dbReference type="Gene3D" id="3.30.470.30">
    <property type="entry name" value="DNA ligase/mRNA capping enzyme"/>
    <property type="match status" value="1"/>
</dbReference>
<dbReference type="Pfam" id="PF01331">
    <property type="entry name" value="mRNA_cap_enzyme"/>
    <property type="match status" value="1"/>
</dbReference>
<dbReference type="PANTHER" id="PTHR12189">
    <property type="entry name" value="MRNA GUANINE-7- METHYLTRANSFERASE"/>
    <property type="match status" value="1"/>
</dbReference>
<gene>
    <name evidence="9" type="ORF">CSSPJE1EN1_LOCUS28299</name>
</gene>
<dbReference type="PROSITE" id="PS51562">
    <property type="entry name" value="RNA_CAP0_MT"/>
    <property type="match status" value="1"/>
</dbReference>
<dbReference type="Pfam" id="PF03291">
    <property type="entry name" value="mRNA_G-N7_MeTrfase"/>
    <property type="match status" value="1"/>
</dbReference>
<evidence type="ECO:0000256" key="6">
    <source>
        <dbReference type="ARBA" id="ARBA00023042"/>
    </source>
</evidence>
<sequence length="809" mass="92660">MTKQRLIHSIKLEGTLPYSVNLSLETPAAPFTSDINSLVRYRIRFSKNITYLSKRWRIDLTAVRSFSMNELSEMGKPGSKMSEMRDHIFKDLYSELVNKSDSSNTAEFEFEAEIELIDTSPIQFADFGVISELWLLTETTNSSDFAYAAEISKLSAMFGIKNKPNAQIKNITPNVIALTKPLYYSSVYPCKDYCLTIKADGVHCLCVINGNRCRVLTNKIEYEFIDKASGGSRSESKDSTARPEVSYFEEGEETIVDCEMIAEDTKDVKIYIFDVLKINGKAIIDEPFSERGKYLKEAAALLNTFVVKALGKKSGAFSKDYFKVKAESKNESKTESTHDKRVISSLEKSLKHIKNAKYPFETDGIIFVESNEPYLQTKSYKWKPVENNTIDFLCKAITKGQAAEIGVKIEPKHTIYILFCGIDIDMYKKLGYTQLPIYDQLFPNIKAQYIPTHYVSTYNKNTYYVSIAEKEHLNLNNQICEFRWDDVASRWIYVRTRKDKEGLADYYGNDYRIADLTFTNYIDVFKFEDLYTKNSGYFDTTTSRGDIYYIANKYQRMVINELFTKYMRNAAYVIDLAAGRGADLQRYINNNVANLLCIDIDSTAIAELVRRKFSIGMNKTLNYRESTNGCAVSALVADITEDWRKIRAKMNDLCDMRANTIVCNFAFHYFCATEKSIRNVLQLVSESIASNGNFILTVFDGEKVFEKLAKTDNYILTEDSKTKYKITKKYKSKTLDNCGQQISVLLSFSQTESIEYLVNIDYIKDVASDFGLELVLRTPMTEFKNTQINLDSIDKEYVGLYSALVFKKQ</sequence>
<evidence type="ECO:0000256" key="5">
    <source>
        <dbReference type="ARBA" id="ARBA00022884"/>
    </source>
</evidence>
<keyword evidence="4" id="KW-0949">S-adenosyl-L-methionine</keyword>
<comment type="catalytic activity">
    <reaction evidence="7">
        <text>a 5'-end (5'-triphosphoguanosine)-ribonucleoside in mRNA + S-adenosyl-L-methionine = a 5'-end (N(7)-methyl 5'-triphosphoguanosine)-ribonucleoside in mRNA + S-adenosyl-L-homocysteine</text>
        <dbReference type="Rhea" id="RHEA:67008"/>
        <dbReference type="Rhea" id="RHEA-COMP:17166"/>
        <dbReference type="Rhea" id="RHEA-COMP:17167"/>
        <dbReference type="ChEBI" id="CHEBI:57856"/>
        <dbReference type="ChEBI" id="CHEBI:59789"/>
        <dbReference type="ChEBI" id="CHEBI:156461"/>
        <dbReference type="ChEBI" id="CHEBI:167617"/>
        <dbReference type="EC" id="2.1.1.56"/>
    </reaction>
</comment>
<dbReference type="SUPFAM" id="SSF56091">
    <property type="entry name" value="DNA ligase/mRNA capping enzyme, catalytic domain"/>
    <property type="match status" value="1"/>
</dbReference>
<dbReference type="InterPro" id="IPR029063">
    <property type="entry name" value="SAM-dependent_MTases_sf"/>
</dbReference>
<feature type="domain" description="MRNA cap 0 methyltransferase" evidence="8">
    <location>
        <begin position="542"/>
        <end position="809"/>
    </location>
</feature>
<dbReference type="InterPro" id="IPR004971">
    <property type="entry name" value="mRNA_G-N7_MeTrfase_dom"/>
</dbReference>
<comment type="caution">
    <text evidence="9">The sequence shown here is derived from an EMBL/GenBank/DDBJ whole genome shotgun (WGS) entry which is preliminary data.</text>
</comment>
<keyword evidence="5" id="KW-0694">RNA-binding</keyword>
<evidence type="ECO:0000256" key="4">
    <source>
        <dbReference type="ARBA" id="ARBA00022691"/>
    </source>
</evidence>
<evidence type="ECO:0000256" key="3">
    <source>
        <dbReference type="ARBA" id="ARBA00022679"/>
    </source>
</evidence>
<name>A0ABP0VEP1_9BRYO</name>
<dbReference type="InterPro" id="IPR012340">
    <property type="entry name" value="NA-bd_OB-fold"/>
</dbReference>
<evidence type="ECO:0000259" key="8">
    <source>
        <dbReference type="PROSITE" id="PS51562"/>
    </source>
</evidence>
<dbReference type="CDD" id="cd02440">
    <property type="entry name" value="AdoMet_MTases"/>
    <property type="match status" value="1"/>
</dbReference>
<dbReference type="SUPFAM" id="SSF53335">
    <property type="entry name" value="S-adenosyl-L-methionine-dependent methyltransferases"/>
    <property type="match status" value="1"/>
</dbReference>
<evidence type="ECO:0000313" key="10">
    <source>
        <dbReference type="Proteomes" id="UP001497444"/>
    </source>
</evidence>
<keyword evidence="3" id="KW-0808">Transferase</keyword>
<keyword evidence="6" id="KW-0507">mRNA processing</keyword>
<reference evidence="9" key="1">
    <citation type="submission" date="2024-02" db="EMBL/GenBank/DDBJ databases">
        <authorList>
            <consortium name="ELIXIR-Norway"/>
            <consortium name="Elixir Norway"/>
        </authorList>
    </citation>
    <scope>NUCLEOTIDE SEQUENCE</scope>
</reference>
<evidence type="ECO:0000313" key="9">
    <source>
        <dbReference type="EMBL" id="CAK9252921.1"/>
    </source>
</evidence>
<dbReference type="Proteomes" id="UP001497444">
    <property type="component" value="Unassembled WGS sequence"/>
</dbReference>
<evidence type="ECO:0000256" key="1">
    <source>
        <dbReference type="ARBA" id="ARBA00011926"/>
    </source>
</evidence>
<dbReference type="EMBL" id="CAXAQS010000734">
    <property type="protein sequence ID" value="CAK9252921.1"/>
    <property type="molecule type" value="Genomic_DNA"/>
</dbReference>
<keyword evidence="2" id="KW-0489">Methyltransferase</keyword>
<dbReference type="InterPro" id="IPR039753">
    <property type="entry name" value="RG7MT1"/>
</dbReference>
<proteinExistence type="predicted"/>